<dbReference type="OrthoDB" id="1939753at2759"/>
<feature type="compositionally biased region" description="Basic and acidic residues" evidence="1">
    <location>
        <begin position="134"/>
        <end position="145"/>
    </location>
</feature>
<feature type="region of interest" description="Disordered" evidence="1">
    <location>
        <begin position="121"/>
        <end position="206"/>
    </location>
</feature>
<dbReference type="EMBL" id="JRKL02007772">
    <property type="protein sequence ID" value="KAF3947444.1"/>
    <property type="molecule type" value="Genomic_DNA"/>
</dbReference>
<sequence>QSDAAVVIDAEAFPSYHSQASAKAEKGSLEKPREAAEEQQHSEKSDMFEAPSFMTLVESRDGIDQKAAASEIQMGENSQQQSASLQAGWFPSLTHVVNESQGRKKNEEIIAKVTNWSTGKQHTPLKTLLGEASLETKSKSPRPKENPAPAIQKDETLPKDNGAFATTVNTILGPESPTNEAAKSQAKKEWNSPARYPSEIKREKRKVKGRPYWVQFVCCSSMN</sequence>
<organism evidence="2 3">
    <name type="scientific">Castanea mollissima</name>
    <name type="common">Chinese chestnut</name>
    <dbReference type="NCBI Taxonomy" id="60419"/>
    <lineage>
        <taxon>Eukaryota</taxon>
        <taxon>Viridiplantae</taxon>
        <taxon>Streptophyta</taxon>
        <taxon>Embryophyta</taxon>
        <taxon>Tracheophyta</taxon>
        <taxon>Spermatophyta</taxon>
        <taxon>Magnoliopsida</taxon>
        <taxon>eudicotyledons</taxon>
        <taxon>Gunneridae</taxon>
        <taxon>Pentapetalae</taxon>
        <taxon>rosids</taxon>
        <taxon>fabids</taxon>
        <taxon>Fagales</taxon>
        <taxon>Fagaceae</taxon>
        <taxon>Castanea</taxon>
    </lineage>
</organism>
<reference evidence="2" key="1">
    <citation type="submission" date="2020-03" db="EMBL/GenBank/DDBJ databases">
        <title>Castanea mollissima Vanexum genome sequencing.</title>
        <authorList>
            <person name="Staton M."/>
        </authorList>
    </citation>
    <scope>NUCLEOTIDE SEQUENCE</scope>
    <source>
        <tissue evidence="2">Leaf</tissue>
    </source>
</reference>
<feature type="non-terminal residue" evidence="2">
    <location>
        <position position="1"/>
    </location>
</feature>
<feature type="compositionally biased region" description="Polar residues" evidence="1">
    <location>
        <begin position="164"/>
        <end position="182"/>
    </location>
</feature>
<dbReference type="PANTHER" id="PTHR35746">
    <property type="entry name" value="PENTATRICOPEPTIDE REPEAT (PPR) SUPERFAMILY PROTEIN"/>
    <property type="match status" value="1"/>
</dbReference>
<accession>A0A8J4VF76</accession>
<dbReference type="AlphaFoldDB" id="A0A8J4VF76"/>
<feature type="compositionally biased region" description="Basic and acidic residues" evidence="1">
    <location>
        <begin position="23"/>
        <end position="47"/>
    </location>
</feature>
<evidence type="ECO:0000313" key="2">
    <source>
        <dbReference type="EMBL" id="KAF3947444.1"/>
    </source>
</evidence>
<comment type="caution">
    <text evidence="2">The sequence shown here is derived from an EMBL/GenBank/DDBJ whole genome shotgun (WGS) entry which is preliminary data.</text>
</comment>
<proteinExistence type="predicted"/>
<feature type="region of interest" description="Disordered" evidence="1">
    <location>
        <begin position="16"/>
        <end position="50"/>
    </location>
</feature>
<dbReference type="PANTHER" id="PTHR35746:SF1">
    <property type="entry name" value="PENTATRICOPEPTIDE REPEAT (PPR) SUPERFAMILY PROTEIN"/>
    <property type="match status" value="1"/>
</dbReference>
<name>A0A8J4VF76_9ROSI</name>
<dbReference type="Proteomes" id="UP000737018">
    <property type="component" value="Unassembled WGS sequence"/>
</dbReference>
<gene>
    <name evidence="2" type="ORF">CMV_026419</name>
</gene>
<evidence type="ECO:0000313" key="3">
    <source>
        <dbReference type="Proteomes" id="UP000737018"/>
    </source>
</evidence>
<keyword evidence="3" id="KW-1185">Reference proteome</keyword>
<protein>
    <submittedName>
        <fullName evidence="2">Uncharacterized protein</fullName>
    </submittedName>
</protein>
<evidence type="ECO:0000256" key="1">
    <source>
        <dbReference type="SAM" id="MobiDB-lite"/>
    </source>
</evidence>